<sequence length="1285" mass="140234">MWLVLTLLVLAAIAISALRFLLPQLNDYREPIRQWASAQAGMSLAVDHVEGQWRNLEPSLTLKGVSVNLPDAPQSLVAIGDVSMRLDMLGSLLSLSPVFTDLRIDRLSLDLTRLSGFGDGNTNTADEPAETTQLATIRRLEELLFVQLGQFSLRNSEITLMSPADERITIAIESLKWVTLNNRHRAEGVISVADTHFSQMTVMANLSAKQHLSELSGQIYLRARNLSLTPWLNKKVLTQTNVTGSNINAELWLEMADGKPSGSLLQLDDSYLRWQSGKQSHTFKITKGRVGLKPAALANGTSGWRVDTNQLALSTDGKAWPAFELAASWHEGQWQAAISQLSLARLRPFAEFIPDGKETVAMLGQLQPRGLVKDIRLSGNGVQDPRFSFRLDQVGINSWDLVPGMGKLNAEVAGDLKGGRAVLSMADDTLPYSEVFQAPLKIKQGDITAYWQLDKQGWRLWSDHLAVATPDLKVDGQFRIDFPADAPAWLSFYGEASAYKVGETWRYLPAPALGQELTDYLSAAIQGGKAEHAKLLWYGELEDYPYQNHDGIFQADVPLRGGKFSFDTVWPDLTDLSLDLLFENDWMYLDASHAKTMGATASRVTGGAELGENGHLKLTVDVAADGEQVRDYMLATPLVDSVGAALTTVQVSGPVSSRFKLDIPFDGSDVRAWGDATLSGNAVVLDAPPIPLDNVSGKIVFDNDVVKADGLKASMLEQPIELGFSGRSVADGYRVDVDFGGNWQAEKLQAQLDDPLLAHVRGLSRWQGKVGVDLHDTGFDYQVAADADLTQISSQLPYPLSHVAGTPQRLSLAVTGNKQQLTGKLITKDAAYQGIFNLQGERIVIEGSELAVGKSTLLPTRGGVHGVDIDSERLDGDRWIALAGEIHDKVDTGISSGTHSAFPELPLPTRVKASVRQLVLAGLDWNRVALNISQQHGRWDIAVDGRELKGRASGTKGSPWNINIASLHLNLPALEQQDSSKYQPQRDITPPTEFDRSMMANMPELDVQVHDAWLQGYKLGSVSGKLRRGVDMLELQNFTVDSGSTVLNLDGHWSLRGDRSETQIAFDIEGDNSSDLMGRFGINGGIQGAEFSSYASIQWQGTPWSVHRETLSGELKSETGKGVISDIGGAGRLLGLFSIDSIVRKMKLDFSGIFDDGLAFDYIRGSGRIENGQFYTDDIKMQALAGDMFIRGSANLVDETVDAKVKFIPDFTSGIPVLTAFAVAPQTAIYVFAISTALSPVLDVFTQVNYIVKGPIESPSVTEQSRFTGEFKVPDSMKSKETGKE</sequence>
<dbReference type="InterPro" id="IPR025263">
    <property type="entry name" value="YhdP_central"/>
</dbReference>
<feature type="domain" description="YhdP central" evidence="1">
    <location>
        <begin position="1"/>
        <end position="1261"/>
    </location>
</feature>
<dbReference type="Proteomes" id="UP000036097">
    <property type="component" value="Unassembled WGS sequence"/>
</dbReference>
<dbReference type="NCBIfam" id="TIGR02099">
    <property type="entry name" value="YhdP family protein"/>
    <property type="match status" value="1"/>
</dbReference>
<dbReference type="PANTHER" id="PTHR38690:SF1">
    <property type="entry name" value="PROTEASE"/>
    <property type="match status" value="1"/>
</dbReference>
<gene>
    <name evidence="2" type="ORF">ABT56_08995</name>
</gene>
<dbReference type="Pfam" id="PF13116">
    <property type="entry name" value="YhdP"/>
    <property type="match status" value="1"/>
</dbReference>
<evidence type="ECO:0000313" key="3">
    <source>
        <dbReference type="Proteomes" id="UP000036097"/>
    </source>
</evidence>
<comment type="caution">
    <text evidence="2">The sequence shown here is derived from an EMBL/GenBank/DDBJ whole genome shotgun (WGS) entry which is preliminary data.</text>
</comment>
<reference evidence="2 3" key="1">
    <citation type="submission" date="2015-05" db="EMBL/GenBank/DDBJ databases">
        <title>Photobacterium galathea sp. nov.</title>
        <authorList>
            <person name="Machado H."/>
            <person name="Gram L."/>
        </authorList>
    </citation>
    <scope>NUCLEOTIDE SEQUENCE [LARGE SCALE GENOMIC DNA]</scope>
    <source>
        <strain evidence="2 3">CGMCC 1.12159</strain>
    </source>
</reference>
<dbReference type="EMBL" id="LDOT01000011">
    <property type="protein sequence ID" value="KLV06173.1"/>
    <property type="molecule type" value="Genomic_DNA"/>
</dbReference>
<dbReference type="PANTHER" id="PTHR38690">
    <property type="entry name" value="PROTEASE-RELATED"/>
    <property type="match status" value="1"/>
</dbReference>
<dbReference type="InterPro" id="IPR011836">
    <property type="entry name" value="YhdP"/>
</dbReference>
<organism evidence="2 3">
    <name type="scientific">Photobacterium aquae</name>
    <dbReference type="NCBI Taxonomy" id="1195763"/>
    <lineage>
        <taxon>Bacteria</taxon>
        <taxon>Pseudomonadati</taxon>
        <taxon>Pseudomonadota</taxon>
        <taxon>Gammaproteobacteria</taxon>
        <taxon>Vibrionales</taxon>
        <taxon>Vibrionaceae</taxon>
        <taxon>Photobacterium</taxon>
    </lineage>
</organism>
<proteinExistence type="predicted"/>
<evidence type="ECO:0000313" key="2">
    <source>
        <dbReference type="EMBL" id="KLV06173.1"/>
    </source>
</evidence>
<dbReference type="STRING" id="1195763.ABT56_08995"/>
<name>A0A0J1H2Y6_9GAMM</name>
<accession>A0A0J1H2Y6</accession>
<evidence type="ECO:0000259" key="1">
    <source>
        <dbReference type="Pfam" id="PF13116"/>
    </source>
</evidence>
<dbReference type="PATRIC" id="fig|1195763.3.peg.1910"/>
<protein>
    <submittedName>
        <fullName evidence="2">Membrane protein</fullName>
    </submittedName>
</protein>
<keyword evidence="3" id="KW-1185">Reference proteome</keyword>